<dbReference type="SUPFAM" id="SSF46689">
    <property type="entry name" value="Homeodomain-like"/>
    <property type="match status" value="1"/>
</dbReference>
<dbReference type="Proteomes" id="UP000316801">
    <property type="component" value="Unassembled WGS sequence"/>
</dbReference>
<evidence type="ECO:0000256" key="4">
    <source>
        <dbReference type="SAM" id="MobiDB-lite"/>
    </source>
</evidence>
<dbReference type="InterPro" id="IPR018060">
    <property type="entry name" value="HTH_AraC"/>
</dbReference>
<feature type="domain" description="HTH araC/xylS-type" evidence="5">
    <location>
        <begin position="224"/>
        <end position="324"/>
    </location>
</feature>
<organism evidence="6 7">
    <name type="scientific">Rhizobium straminoryzae</name>
    <dbReference type="NCBI Taxonomy" id="1387186"/>
    <lineage>
        <taxon>Bacteria</taxon>
        <taxon>Pseudomonadati</taxon>
        <taxon>Pseudomonadota</taxon>
        <taxon>Alphaproteobacteria</taxon>
        <taxon>Hyphomicrobiales</taxon>
        <taxon>Rhizobiaceae</taxon>
        <taxon>Rhizobium/Agrobacterium group</taxon>
        <taxon>Rhizobium</taxon>
    </lineage>
</organism>
<evidence type="ECO:0000256" key="2">
    <source>
        <dbReference type="ARBA" id="ARBA00023125"/>
    </source>
</evidence>
<dbReference type="PANTHER" id="PTHR46796:SF6">
    <property type="entry name" value="ARAC SUBFAMILY"/>
    <property type="match status" value="1"/>
</dbReference>
<dbReference type="InterPro" id="IPR020449">
    <property type="entry name" value="Tscrpt_reg_AraC-type_HTH"/>
</dbReference>
<dbReference type="InterPro" id="IPR050204">
    <property type="entry name" value="AraC_XylS_family_regulators"/>
</dbReference>
<evidence type="ECO:0000256" key="3">
    <source>
        <dbReference type="ARBA" id="ARBA00023163"/>
    </source>
</evidence>
<dbReference type="AlphaFoldDB" id="A0A549T6D9"/>
<sequence length="352" mass="38236">MKMKHSRTSNAASSPFPSSPLHIQPASEDDPWAFWAHALAPLAVAALRPSPDGTDTAFLTAHHAGLFLLLHSHLPALALQRSRLRCTEDGLDHLVITCLLSGRARWRSDRLARLEPGDCGFCDLASPLALRTTGGTQALHFIIPRLALPASVAPLVPIRERRFAAGSSPALLLQGLAATLLRALAAPAPMELSAFSRPLMDLMALILGPAGKDAGTAAHADLRRRLRRHIQDNLASDGMTADSICADLRLSRSQLYRQFEGEGGVETYIRRRRLARSLQMLSDPACAERRIGEIAYEAGFADEAHFSRLFRQHYGLSPRAFRKSGSVAPALPIGSGNSQDASATFARWLRQL</sequence>
<evidence type="ECO:0000313" key="6">
    <source>
        <dbReference type="EMBL" id="TRL37444.1"/>
    </source>
</evidence>
<protein>
    <submittedName>
        <fullName evidence="6">Helix-turn-helix domain-containing protein</fullName>
    </submittedName>
</protein>
<dbReference type="InterPro" id="IPR009057">
    <property type="entry name" value="Homeodomain-like_sf"/>
</dbReference>
<evidence type="ECO:0000259" key="5">
    <source>
        <dbReference type="PROSITE" id="PS01124"/>
    </source>
</evidence>
<dbReference type="PROSITE" id="PS01124">
    <property type="entry name" value="HTH_ARAC_FAMILY_2"/>
    <property type="match status" value="1"/>
</dbReference>
<dbReference type="Pfam" id="PF12833">
    <property type="entry name" value="HTH_18"/>
    <property type="match status" value="1"/>
</dbReference>
<reference evidence="6 7" key="1">
    <citation type="submission" date="2019-07" db="EMBL/GenBank/DDBJ databases">
        <title>Ln-dependent methylotrophs.</title>
        <authorList>
            <person name="Tani A."/>
        </authorList>
    </citation>
    <scope>NUCLEOTIDE SEQUENCE [LARGE SCALE GENOMIC DNA]</scope>
    <source>
        <strain evidence="6 7">SM12</strain>
    </source>
</reference>
<dbReference type="PANTHER" id="PTHR46796">
    <property type="entry name" value="HTH-TYPE TRANSCRIPTIONAL ACTIVATOR RHAS-RELATED"/>
    <property type="match status" value="1"/>
</dbReference>
<dbReference type="GO" id="GO:0003700">
    <property type="term" value="F:DNA-binding transcription factor activity"/>
    <property type="evidence" value="ECO:0007669"/>
    <property type="project" value="InterPro"/>
</dbReference>
<dbReference type="SMART" id="SM00342">
    <property type="entry name" value="HTH_ARAC"/>
    <property type="match status" value="1"/>
</dbReference>
<keyword evidence="3" id="KW-0804">Transcription</keyword>
<dbReference type="Gene3D" id="1.10.10.60">
    <property type="entry name" value="Homeodomain-like"/>
    <property type="match status" value="1"/>
</dbReference>
<dbReference type="PRINTS" id="PR00032">
    <property type="entry name" value="HTHARAC"/>
</dbReference>
<proteinExistence type="predicted"/>
<dbReference type="EMBL" id="VJMG01000043">
    <property type="protein sequence ID" value="TRL37444.1"/>
    <property type="molecule type" value="Genomic_DNA"/>
</dbReference>
<evidence type="ECO:0000256" key="1">
    <source>
        <dbReference type="ARBA" id="ARBA00023015"/>
    </source>
</evidence>
<keyword evidence="2" id="KW-0238">DNA-binding</keyword>
<name>A0A549T6D9_9HYPH</name>
<keyword evidence="1" id="KW-0805">Transcription regulation</keyword>
<dbReference type="GO" id="GO:0043565">
    <property type="term" value="F:sequence-specific DNA binding"/>
    <property type="evidence" value="ECO:0007669"/>
    <property type="project" value="InterPro"/>
</dbReference>
<accession>A0A549T6D9</accession>
<feature type="region of interest" description="Disordered" evidence="4">
    <location>
        <begin position="1"/>
        <end position="20"/>
    </location>
</feature>
<gene>
    <name evidence="6" type="ORF">FNA46_15155</name>
</gene>
<keyword evidence="7" id="KW-1185">Reference proteome</keyword>
<dbReference type="PROSITE" id="PS00041">
    <property type="entry name" value="HTH_ARAC_FAMILY_1"/>
    <property type="match status" value="1"/>
</dbReference>
<dbReference type="InterPro" id="IPR018062">
    <property type="entry name" value="HTH_AraC-typ_CS"/>
</dbReference>
<comment type="caution">
    <text evidence="6">The sequence shown here is derived from an EMBL/GenBank/DDBJ whole genome shotgun (WGS) entry which is preliminary data.</text>
</comment>
<evidence type="ECO:0000313" key="7">
    <source>
        <dbReference type="Proteomes" id="UP000316801"/>
    </source>
</evidence>